<protein>
    <submittedName>
        <fullName evidence="1">Uncharacterized protein</fullName>
    </submittedName>
</protein>
<evidence type="ECO:0000313" key="2">
    <source>
        <dbReference type="Proteomes" id="UP000234474"/>
    </source>
</evidence>
<keyword evidence="2" id="KW-1185">Reference proteome</keyword>
<proteinExistence type="predicted"/>
<reference evidence="2" key="1">
    <citation type="journal article" date="2018" name="Proc. Natl. Acad. Sci. U.S.A.">
        <title>Linking secondary metabolites to gene clusters through genome sequencing of six diverse Aspergillus species.</title>
        <authorList>
            <person name="Kaerboelling I."/>
            <person name="Vesth T.C."/>
            <person name="Frisvad J.C."/>
            <person name="Nybo J.L."/>
            <person name="Theobald S."/>
            <person name="Kuo A."/>
            <person name="Bowyer P."/>
            <person name="Matsuda Y."/>
            <person name="Mondo S."/>
            <person name="Lyhne E.K."/>
            <person name="Kogle M.E."/>
            <person name="Clum A."/>
            <person name="Lipzen A."/>
            <person name="Salamov A."/>
            <person name="Ngan C.Y."/>
            <person name="Daum C."/>
            <person name="Chiniquy J."/>
            <person name="Barry K."/>
            <person name="LaButti K."/>
            <person name="Haridas S."/>
            <person name="Simmons B.A."/>
            <person name="Magnuson J.K."/>
            <person name="Mortensen U.H."/>
            <person name="Larsen T.O."/>
            <person name="Grigoriev I.V."/>
            <person name="Baker S.E."/>
            <person name="Andersen M.R."/>
        </authorList>
    </citation>
    <scope>NUCLEOTIDE SEQUENCE [LARGE SCALE GENOMIC DNA]</scope>
    <source>
        <strain evidence="2">IBT 16806</strain>
    </source>
</reference>
<dbReference type="GeneID" id="36534705"/>
<evidence type="ECO:0000313" key="1">
    <source>
        <dbReference type="EMBL" id="PKX94400.1"/>
    </source>
</evidence>
<organism evidence="1 2">
    <name type="scientific">Aspergillus novofumigatus (strain IBT 16806)</name>
    <dbReference type="NCBI Taxonomy" id="1392255"/>
    <lineage>
        <taxon>Eukaryota</taxon>
        <taxon>Fungi</taxon>
        <taxon>Dikarya</taxon>
        <taxon>Ascomycota</taxon>
        <taxon>Pezizomycotina</taxon>
        <taxon>Eurotiomycetes</taxon>
        <taxon>Eurotiomycetidae</taxon>
        <taxon>Eurotiales</taxon>
        <taxon>Aspergillaceae</taxon>
        <taxon>Aspergillus</taxon>
        <taxon>Aspergillus subgen. Fumigati</taxon>
    </lineage>
</organism>
<gene>
    <name evidence="1" type="ORF">P174DRAFT_441686</name>
</gene>
<dbReference type="RefSeq" id="XP_024682995.1">
    <property type="nucleotide sequence ID" value="XM_024827380.1"/>
</dbReference>
<comment type="caution">
    <text evidence="1">The sequence shown here is derived from an EMBL/GenBank/DDBJ whole genome shotgun (WGS) entry which is preliminary data.</text>
</comment>
<dbReference type="EMBL" id="MSZS01000004">
    <property type="protein sequence ID" value="PKX94400.1"/>
    <property type="molecule type" value="Genomic_DNA"/>
</dbReference>
<dbReference type="VEuPathDB" id="FungiDB:P174DRAFT_441686"/>
<sequence>MPIAVIHLRLCVYLPPARLPGCNILKVSTYLLTLQKQQSSDNTYQSMRYLPA</sequence>
<accession>A0A2I1C9T9</accession>
<name>A0A2I1C9T9_ASPN1</name>
<dbReference type="Proteomes" id="UP000234474">
    <property type="component" value="Unassembled WGS sequence"/>
</dbReference>
<dbReference type="AlphaFoldDB" id="A0A2I1C9T9"/>